<organism evidence="5 6">
    <name type="scientific">Wenyingzhuangia gilva</name>
    <dbReference type="NCBI Taxonomy" id="3057677"/>
    <lineage>
        <taxon>Bacteria</taxon>
        <taxon>Pseudomonadati</taxon>
        <taxon>Bacteroidota</taxon>
        <taxon>Flavobacteriia</taxon>
        <taxon>Flavobacteriales</taxon>
        <taxon>Flavobacteriaceae</taxon>
        <taxon>Wenyingzhuangia</taxon>
    </lineage>
</organism>
<evidence type="ECO:0000256" key="1">
    <source>
        <dbReference type="ARBA" id="ARBA00022729"/>
    </source>
</evidence>
<dbReference type="SUPFAM" id="SSF69318">
    <property type="entry name" value="Integrin alpha N-terminal domain"/>
    <property type="match status" value="1"/>
</dbReference>
<dbReference type="InterPro" id="IPR011519">
    <property type="entry name" value="UnbV_ASPIC"/>
</dbReference>
<dbReference type="PANTHER" id="PTHR34599:SF2">
    <property type="entry name" value="TRAF-TYPE DOMAIN-CONTAINING PROTEIN"/>
    <property type="match status" value="1"/>
</dbReference>
<evidence type="ECO:0000313" key="5">
    <source>
        <dbReference type="EMBL" id="MDO3694444.1"/>
    </source>
</evidence>
<dbReference type="Proteomes" id="UP001168642">
    <property type="component" value="Unassembled WGS sequence"/>
</dbReference>
<dbReference type="PANTHER" id="PTHR34599">
    <property type="entry name" value="PEROXIDASE-RELATED"/>
    <property type="match status" value="1"/>
</dbReference>
<comment type="caution">
    <text evidence="5">The sequence shown here is derived from an EMBL/GenBank/DDBJ whole genome shotgun (WGS) entry which is preliminary data.</text>
</comment>
<dbReference type="Pfam" id="PF13517">
    <property type="entry name" value="FG-GAP_3"/>
    <property type="match status" value="2"/>
</dbReference>
<sequence>MKCIKYACFLVLFFSLTQLGWVQAQTFERIESFAGLDSNKENNGASIADFDQDGDLDIFVVAKAKDQIGVDVTISKLFKNNNNGTFTDVTLISGLVNLYSTDEIVEETPALNGYKFGAFWGDYNNDGYPDLFLTHINKIQLFKNKQDGTFLDVTIQVGLQHYNGCVNTGATWFDYNNDGFLDLYVSEWEQGCEGNRLYKNNGDGTFTNVSNMFQDVVSKHSYQSIPFDFNGDGWMDLYVANDYSTETNDLFINNNGKNFTEEAKKYGLDHSKDDMGIAIGDYNNDGSFNFFITAIDDNAFYVNNGNNIYVNQGPSSNVNKTGWAWDVRFSDFDLDGDEDLFILNGYDYGSSGTQTNVYYENLNLNGGAVYLNRSSIANLDEKTNSVSLVDFDYDNDGDIDLFVTNNDRSSFFYENKTLELNNSLTNLNWLKVKLEGTVSNRDAIGTKVIVRTKQGRFYRYYTGKGFLSQSLQPVHFGLGSDDRVIELQVLWPSGQIDTYNNISVNKTILAKEGVGLESYKNMPSKKIYGCTDPNSCNYNPNAEISTGHCIYLNARSILGETRVVKNSVEVYSYPLENNSSLSWSIEGGDILEVLENGTVTVRWGAAGKGILKTIESNEVCNSSIVELFVDISKDDVNYNTRPHSVARIWNETLLDLIRKDYARPTVHARNLFHTSIAMYDAWAVYDESVLTYLLGNTIHGFTSEFEGFSTTENITEARKKTISYAMYRLLSYRFKHAPNPILSQSIIDATMTTLGYDSSIIETDYSTGNSIALGNYIATQIINYGLQDGANEANLYANKFYEPVNTPLDLSNPRSIDHINPNRWQPLSFNTFIDQSGNVIGGITPDFLGPEWGNVLPFSLSENDKSVYHRSGHDYAVYHDPGAPPTISDEEYKWAFSLVSKWGSHLDPTDGVMWDISPKSIGNIDLDDFPTSFSDYANFYREIEGGDIGEGRFLNPRTQTSYQPQMVPRGDYTRVLAEFWADGPDSETPPGHWFTILNYVNDHKLLVKKLHGEGKVLDNLEWDVKAYFILGGAMHDAAVSAWGVKGWYDYIRPISAIRYMAGKGQSSDPSKPNYHKDGIPLQKGLIEIIEEGDALAGEDNINIGKIKLFSWRGHKFIKDPAVDEAGVGWILAKDWWPYQRPTFVTPPFAGYVSGHSTYSRAAAEVMTLLTGDEYFPGGYGEFIAKKNEFLVFEEGPSVDIKLQWATYRDASDQCSLSRIWGGIHPPLDDIPGRIIGEKIGIESFKYATSFFNKEKIEADTKIAVSPNPLREGVREIEIKNVLENSNIYLCNINGKVLQVLKKQYNSRTNTYVVKLPATLSAGIYILKVNNQSSKIIVL</sequence>
<dbReference type="InterPro" id="IPR052559">
    <property type="entry name" value="V-haloperoxidase"/>
</dbReference>
<reference evidence="5" key="1">
    <citation type="submission" date="2023-07" db="EMBL/GenBank/DDBJ databases">
        <title>Wenyingzhuangia sp. chi5 genome sequencing and assembly.</title>
        <authorList>
            <person name="Park S."/>
        </authorList>
    </citation>
    <scope>NUCLEOTIDE SEQUENCE</scope>
    <source>
        <strain evidence="5">Chi5</strain>
    </source>
</reference>
<dbReference type="Pfam" id="PF21167">
    <property type="entry name" value="DUF6851"/>
    <property type="match status" value="1"/>
</dbReference>
<dbReference type="InterPro" id="IPR016119">
    <property type="entry name" value="Br/Cl_peroxidase_C"/>
</dbReference>
<evidence type="ECO:0000256" key="2">
    <source>
        <dbReference type="SAM" id="SignalP"/>
    </source>
</evidence>
<dbReference type="Gene3D" id="2.130.10.130">
    <property type="entry name" value="Integrin alpha, N-terminal"/>
    <property type="match status" value="1"/>
</dbReference>
<gene>
    <name evidence="5" type="ORF">QVZ41_06240</name>
</gene>
<accession>A0ABT8VR45</accession>
<evidence type="ECO:0000313" key="6">
    <source>
        <dbReference type="Proteomes" id="UP001168642"/>
    </source>
</evidence>
<feature type="domain" description="DUF6851" evidence="4">
    <location>
        <begin position="675"/>
        <end position="826"/>
    </location>
</feature>
<dbReference type="InterPro" id="IPR013517">
    <property type="entry name" value="FG-GAP"/>
</dbReference>
<evidence type="ECO:0000259" key="4">
    <source>
        <dbReference type="Pfam" id="PF21167"/>
    </source>
</evidence>
<dbReference type="SUPFAM" id="SSF48317">
    <property type="entry name" value="Acid phosphatase/Vanadium-dependent haloperoxidase"/>
    <property type="match status" value="1"/>
</dbReference>
<dbReference type="InterPro" id="IPR028994">
    <property type="entry name" value="Integrin_alpha_N"/>
</dbReference>
<dbReference type="NCBIfam" id="TIGR04183">
    <property type="entry name" value="Por_Secre_tail"/>
    <property type="match status" value="1"/>
</dbReference>
<name>A0ABT8VR45_9FLAO</name>
<dbReference type="CDD" id="cd03398">
    <property type="entry name" value="PAP2_haloperoxidase"/>
    <property type="match status" value="1"/>
</dbReference>
<proteinExistence type="predicted"/>
<keyword evidence="6" id="KW-1185">Reference proteome</keyword>
<protein>
    <submittedName>
        <fullName evidence="5">FG-GAP-like repeat-containing protein</fullName>
    </submittedName>
</protein>
<feature type="domain" description="ASPIC/UnbV" evidence="3">
    <location>
        <begin position="443"/>
        <end position="508"/>
    </location>
</feature>
<keyword evidence="1 2" id="KW-0732">Signal</keyword>
<dbReference type="Gene3D" id="1.10.606.10">
    <property type="entry name" value="Vanadium-containing Chloroperoxidase, domain 2"/>
    <property type="match status" value="1"/>
</dbReference>
<dbReference type="InterPro" id="IPR049283">
    <property type="entry name" value="DUF6851"/>
</dbReference>
<feature type="signal peptide" evidence="2">
    <location>
        <begin position="1"/>
        <end position="24"/>
    </location>
</feature>
<feature type="chain" id="PRO_5045802233" evidence="2">
    <location>
        <begin position="25"/>
        <end position="1338"/>
    </location>
</feature>
<dbReference type="InterPro" id="IPR036938">
    <property type="entry name" value="PAP2/HPO_sf"/>
</dbReference>
<dbReference type="EMBL" id="JAUMIT010000002">
    <property type="protein sequence ID" value="MDO3694444.1"/>
    <property type="molecule type" value="Genomic_DNA"/>
</dbReference>
<dbReference type="Pfam" id="PF07593">
    <property type="entry name" value="UnbV_ASPIC"/>
    <property type="match status" value="1"/>
</dbReference>
<dbReference type="InterPro" id="IPR026444">
    <property type="entry name" value="Secre_tail"/>
</dbReference>
<dbReference type="RefSeq" id="WP_302883692.1">
    <property type="nucleotide sequence ID" value="NZ_JAUMIT010000002.1"/>
</dbReference>
<evidence type="ECO:0000259" key="3">
    <source>
        <dbReference type="Pfam" id="PF07593"/>
    </source>
</evidence>